<dbReference type="GO" id="GO:0008713">
    <property type="term" value="F:ADP-heptose-lipopolysaccharide heptosyltransferase activity"/>
    <property type="evidence" value="ECO:0007669"/>
    <property type="project" value="TreeGrafter"/>
</dbReference>
<dbReference type="SUPFAM" id="SSF53756">
    <property type="entry name" value="UDP-Glycosyltransferase/glycogen phosphorylase"/>
    <property type="match status" value="1"/>
</dbReference>
<dbReference type="Proteomes" id="UP000007052">
    <property type="component" value="Chromosome"/>
</dbReference>
<evidence type="ECO:0000313" key="3">
    <source>
        <dbReference type="EMBL" id="CBW14950.1"/>
    </source>
</evidence>
<proteinExistence type="predicted"/>
<dbReference type="CDD" id="cd03789">
    <property type="entry name" value="GT9_LPS_heptosyltransferase"/>
    <property type="match status" value="1"/>
</dbReference>
<dbReference type="InterPro" id="IPR002201">
    <property type="entry name" value="Glyco_trans_9"/>
</dbReference>
<evidence type="ECO:0000313" key="4">
    <source>
        <dbReference type="Proteomes" id="UP000007052"/>
    </source>
</evidence>
<dbReference type="PANTHER" id="PTHR30160">
    <property type="entry name" value="TETRAACYLDISACCHARIDE 4'-KINASE-RELATED"/>
    <property type="match status" value="1"/>
</dbReference>
<evidence type="ECO:0000256" key="2">
    <source>
        <dbReference type="ARBA" id="ARBA00022679"/>
    </source>
</evidence>
<evidence type="ECO:0008006" key="5">
    <source>
        <dbReference type="Google" id="ProtNLM"/>
    </source>
</evidence>
<accession>A0AB33QJG9</accession>
<dbReference type="Pfam" id="PF01075">
    <property type="entry name" value="Glyco_transf_9"/>
    <property type="match status" value="1"/>
</dbReference>
<dbReference type="InterPro" id="IPR051199">
    <property type="entry name" value="LPS_LOS_Heptosyltrfase"/>
</dbReference>
<dbReference type="EMBL" id="FQ312002">
    <property type="protein sequence ID" value="CBW14950.1"/>
    <property type="molecule type" value="Genomic_DNA"/>
</dbReference>
<dbReference type="KEGG" id="hpr:PARA_08430"/>
<organism evidence="3 4">
    <name type="scientific">Haemophilus parainfluenzae (strain T3T1)</name>
    <dbReference type="NCBI Taxonomy" id="862965"/>
    <lineage>
        <taxon>Bacteria</taxon>
        <taxon>Pseudomonadati</taxon>
        <taxon>Pseudomonadota</taxon>
        <taxon>Gammaproteobacteria</taxon>
        <taxon>Pasteurellales</taxon>
        <taxon>Pasteurellaceae</taxon>
        <taxon>Haemophilus</taxon>
    </lineage>
</organism>
<gene>
    <name evidence="3" type="ordered locus">PARA_08430</name>
</gene>
<keyword evidence="2" id="KW-0808">Transferase</keyword>
<dbReference type="GO" id="GO:0009244">
    <property type="term" value="P:lipopolysaccharide core region biosynthetic process"/>
    <property type="evidence" value="ECO:0007669"/>
    <property type="project" value="TreeGrafter"/>
</dbReference>
<sequence>MLVRFFYLTRENMKKILVIRNDKLGDFVQAFPAFAILKASNPELKLTALVPTYTAPLAQICPYLDDVIIDSAKNDKADFNRLVKEIKEQQFDGMISFFSNTHNGKLAWKSGIPYRLAPATKWVQILYNHRLTQRRSRSEKSEAEYNQDLARAFLKKHNMPIVEPKPPYLSFPESAVKNQRVFLQEQLGLSGDKKWVFVHNGTGGSATSLSLSQYAQLIQGLLSEFDCQIILTAGPGESEKAHELAAKIDSQNVVVYDKNKGLVDFAHSLACADLFIAGSTGPLHLSSAFNVPTIGFYPNSRSSQPRRWKPINDADKHLAFCPPKGKDEMNLGLISIDDALVEIIPFVRKMWQASN</sequence>
<evidence type="ECO:0000256" key="1">
    <source>
        <dbReference type="ARBA" id="ARBA00022676"/>
    </source>
</evidence>
<protein>
    <recommendedName>
        <fullName evidence="5">Glycosyltransferase family 9 protein</fullName>
    </recommendedName>
</protein>
<dbReference type="AlphaFoldDB" id="A0AB33QJG9"/>
<name>A0AB33QJG9_HAEP3</name>
<dbReference type="GO" id="GO:0005829">
    <property type="term" value="C:cytosol"/>
    <property type="evidence" value="ECO:0007669"/>
    <property type="project" value="TreeGrafter"/>
</dbReference>
<keyword evidence="1" id="KW-0328">Glycosyltransferase</keyword>
<reference evidence="4" key="1">
    <citation type="submission" date="2010-07" db="EMBL/GenBank/DDBJ databases">
        <title>The genome sequence of Haemophilus parainfluenzae T3T1.</title>
        <authorList>
            <person name="Crook D."/>
            <person name="Hood D."/>
            <person name="Moxon R."/>
            <person name="Parkhill J."/>
            <person name="Aslett M."/>
            <person name="Bentley S.D."/>
        </authorList>
    </citation>
    <scope>NUCLEOTIDE SEQUENCE [LARGE SCALE GENOMIC DNA]</scope>
    <source>
        <strain evidence="4">T3T1</strain>
    </source>
</reference>
<dbReference type="Gene3D" id="3.40.50.2000">
    <property type="entry name" value="Glycogen Phosphorylase B"/>
    <property type="match status" value="2"/>
</dbReference>
<dbReference type="PANTHER" id="PTHR30160:SF15">
    <property type="entry name" value="GLYCOSYLTRANSFERASE HI_0523-RELATED"/>
    <property type="match status" value="1"/>
</dbReference>